<name>A0A383EUQ2_9ZZZZ</name>
<dbReference type="AlphaFoldDB" id="A0A383EUQ2"/>
<proteinExistence type="predicted"/>
<accession>A0A383EUQ2</accession>
<reference evidence="1" key="1">
    <citation type="submission" date="2018-05" db="EMBL/GenBank/DDBJ databases">
        <authorList>
            <person name="Lanie J.A."/>
            <person name="Ng W.-L."/>
            <person name="Kazmierczak K.M."/>
            <person name="Andrzejewski T.M."/>
            <person name="Davidsen T.M."/>
            <person name="Wayne K.J."/>
            <person name="Tettelin H."/>
            <person name="Glass J.I."/>
            <person name="Rusch D."/>
            <person name="Podicherti R."/>
            <person name="Tsui H.-C.T."/>
            <person name="Winkler M.E."/>
        </authorList>
    </citation>
    <scope>NUCLEOTIDE SEQUENCE</scope>
</reference>
<organism evidence="1">
    <name type="scientific">marine metagenome</name>
    <dbReference type="NCBI Taxonomy" id="408172"/>
    <lineage>
        <taxon>unclassified sequences</taxon>
        <taxon>metagenomes</taxon>
        <taxon>ecological metagenomes</taxon>
    </lineage>
</organism>
<sequence length="62" mass="7293">MTTKMLPRLNTLASLIIYSLKDRRLQLSSLNAGKREIYSYIKWKARKCEEEDKNCVTITLRS</sequence>
<evidence type="ECO:0000313" key="1">
    <source>
        <dbReference type="EMBL" id="SVE60481.1"/>
    </source>
</evidence>
<protein>
    <submittedName>
        <fullName evidence="1">Uncharacterized protein</fullName>
    </submittedName>
</protein>
<dbReference type="EMBL" id="UINC01228950">
    <property type="protein sequence ID" value="SVE60481.1"/>
    <property type="molecule type" value="Genomic_DNA"/>
</dbReference>
<gene>
    <name evidence="1" type="ORF">METZ01_LOCUS513335</name>
</gene>